<feature type="transmembrane region" description="Helical" evidence="1">
    <location>
        <begin position="15"/>
        <end position="36"/>
    </location>
</feature>
<accession>A0A9P7R5X0</accession>
<dbReference type="Proteomes" id="UP000699042">
    <property type="component" value="Unassembled WGS sequence"/>
</dbReference>
<keyword evidence="1" id="KW-0812">Transmembrane</keyword>
<protein>
    <submittedName>
        <fullName evidence="2">Uncharacterized protein</fullName>
    </submittedName>
</protein>
<evidence type="ECO:0000313" key="3">
    <source>
        <dbReference type="Proteomes" id="UP000699042"/>
    </source>
</evidence>
<proteinExistence type="predicted"/>
<sequence>LQRRIVIIDTSESDFIGGFLSCLIGLLIQVSSYWCFLFPAHPEDGLCLYYPLSTASIFCRWPKDEFVPSMIYNYFIYPITETVLASTLLLSNEVFTATAEVRERG</sequence>
<gene>
    <name evidence="2" type="ORF">JMJ77_013528</name>
</gene>
<name>A0A9P7R5X0_9PEZI</name>
<dbReference type="AlphaFoldDB" id="A0A9P7R5X0"/>
<keyword evidence="1" id="KW-1133">Transmembrane helix</keyword>
<comment type="caution">
    <text evidence="2">The sequence shown here is derived from an EMBL/GenBank/DDBJ whole genome shotgun (WGS) entry which is preliminary data.</text>
</comment>
<evidence type="ECO:0000256" key="1">
    <source>
        <dbReference type="SAM" id="Phobius"/>
    </source>
</evidence>
<reference evidence="2" key="1">
    <citation type="submission" date="2021-05" db="EMBL/GenBank/DDBJ databases">
        <title>Comparative genomics of three Colletotrichum scovillei strains and genetic complementation revealed genes involved fungal growth and virulence on chili pepper.</title>
        <authorList>
            <person name="Hsieh D.-K."/>
            <person name="Chuang S.-C."/>
            <person name="Chen C.-Y."/>
            <person name="Chao Y.-T."/>
            <person name="Lu M.-Y.J."/>
            <person name="Lee M.-H."/>
            <person name="Shih M.-C."/>
        </authorList>
    </citation>
    <scope>NUCLEOTIDE SEQUENCE</scope>
    <source>
        <strain evidence="2">Coll-153</strain>
    </source>
</reference>
<evidence type="ECO:0000313" key="2">
    <source>
        <dbReference type="EMBL" id="KAG7050788.1"/>
    </source>
</evidence>
<feature type="non-terminal residue" evidence="2">
    <location>
        <position position="1"/>
    </location>
</feature>
<dbReference type="EMBL" id="JAESDN010000005">
    <property type="protein sequence ID" value="KAG7050788.1"/>
    <property type="molecule type" value="Genomic_DNA"/>
</dbReference>
<keyword evidence="3" id="KW-1185">Reference proteome</keyword>
<organism evidence="2 3">
    <name type="scientific">Colletotrichum scovillei</name>
    <dbReference type="NCBI Taxonomy" id="1209932"/>
    <lineage>
        <taxon>Eukaryota</taxon>
        <taxon>Fungi</taxon>
        <taxon>Dikarya</taxon>
        <taxon>Ascomycota</taxon>
        <taxon>Pezizomycotina</taxon>
        <taxon>Sordariomycetes</taxon>
        <taxon>Hypocreomycetidae</taxon>
        <taxon>Glomerellales</taxon>
        <taxon>Glomerellaceae</taxon>
        <taxon>Colletotrichum</taxon>
        <taxon>Colletotrichum acutatum species complex</taxon>
    </lineage>
</organism>
<keyword evidence="1" id="KW-0472">Membrane</keyword>